<dbReference type="InterPro" id="IPR017516">
    <property type="entry name" value="AbrB_dup"/>
</dbReference>
<accession>A0ABU1NSD3</accession>
<dbReference type="Proteomes" id="UP001267290">
    <property type="component" value="Unassembled WGS sequence"/>
</dbReference>
<feature type="transmembrane region" description="Helical" evidence="1">
    <location>
        <begin position="49"/>
        <end position="70"/>
    </location>
</feature>
<feature type="transmembrane region" description="Helical" evidence="1">
    <location>
        <begin position="298"/>
        <end position="316"/>
    </location>
</feature>
<evidence type="ECO:0000313" key="3">
    <source>
        <dbReference type="Proteomes" id="UP001267290"/>
    </source>
</evidence>
<feature type="transmembrane region" description="Helical" evidence="1">
    <location>
        <begin position="235"/>
        <end position="256"/>
    </location>
</feature>
<proteinExistence type="predicted"/>
<sequence length="330" mass="35437">MIAVLLGSNLFKNRYAWPTPIRNAGLIIVGYTIGLSMTAAALHEMAVQLPSMLIMTLLLMLLCALLAYLLTKMSNINYKTALLGSIPGGLTQMVILAEETEGIQLTIVTVLQVIRLMMIVVCVPLLVFSPLMGNHKIVETVINSVTTSTASWGSLMPNIFLFAAVSIGCALLGNKINFPTAFLLGPAFSTAILQLTGIHGPALPTPIINAAQIMIGIHVGLMLKPAQLTHKLQVISLAIGSSVVLLFGSFGLSYVFMKLHAVSKSTALLSLAPGGMDQMGIIAHEINANLSVVVGYQLFRTFFIFFAVPPLLRMIFKYSAAKRVIRNTPS</sequence>
<keyword evidence="3" id="KW-1185">Reference proteome</keyword>
<protein>
    <submittedName>
        <fullName evidence="2">Membrane AbrB-like protein</fullName>
    </submittedName>
</protein>
<dbReference type="PANTHER" id="PTHR38457:SF1">
    <property type="entry name" value="REGULATOR ABRB-RELATED"/>
    <property type="match status" value="1"/>
</dbReference>
<feature type="transmembrane region" description="Helical" evidence="1">
    <location>
        <begin position="152"/>
        <end position="173"/>
    </location>
</feature>
<dbReference type="PIRSF" id="PIRSF038991">
    <property type="entry name" value="Protein_AbrB"/>
    <property type="match status" value="1"/>
</dbReference>
<reference evidence="2 3" key="1">
    <citation type="submission" date="2023-07" db="EMBL/GenBank/DDBJ databases">
        <title>Sorghum-associated microbial communities from plants grown in Nebraska, USA.</title>
        <authorList>
            <person name="Schachtman D."/>
        </authorList>
    </citation>
    <scope>NUCLEOTIDE SEQUENCE [LARGE SCALE GENOMIC DNA]</scope>
    <source>
        <strain evidence="2 3">CC258</strain>
    </source>
</reference>
<feature type="transmembrane region" description="Helical" evidence="1">
    <location>
        <begin position="113"/>
        <end position="132"/>
    </location>
</feature>
<comment type="caution">
    <text evidence="2">The sequence shown here is derived from an EMBL/GenBank/DDBJ whole genome shotgun (WGS) entry which is preliminary data.</text>
</comment>
<keyword evidence="1" id="KW-0472">Membrane</keyword>
<dbReference type="EMBL" id="JAVDSB010000001">
    <property type="protein sequence ID" value="MDR6549932.1"/>
    <property type="molecule type" value="Genomic_DNA"/>
</dbReference>
<dbReference type="NCBIfam" id="TIGR03082">
    <property type="entry name" value="Gneg_AbrB_dup"/>
    <property type="match status" value="2"/>
</dbReference>
<organism evidence="2 3">
    <name type="scientific">Paenibacillus qinlingensis</name>
    <dbReference type="NCBI Taxonomy" id="1837343"/>
    <lineage>
        <taxon>Bacteria</taxon>
        <taxon>Bacillati</taxon>
        <taxon>Bacillota</taxon>
        <taxon>Bacilli</taxon>
        <taxon>Bacillales</taxon>
        <taxon>Paenibacillaceae</taxon>
        <taxon>Paenibacillus</taxon>
    </lineage>
</organism>
<feature type="transmembrane region" description="Helical" evidence="1">
    <location>
        <begin position="206"/>
        <end position="223"/>
    </location>
</feature>
<keyword evidence="1" id="KW-0812">Transmembrane</keyword>
<name>A0ABU1NSD3_9BACL</name>
<dbReference type="Pfam" id="PF05145">
    <property type="entry name" value="AbrB"/>
    <property type="match status" value="1"/>
</dbReference>
<evidence type="ECO:0000313" key="2">
    <source>
        <dbReference type="EMBL" id="MDR6549932.1"/>
    </source>
</evidence>
<evidence type="ECO:0000256" key="1">
    <source>
        <dbReference type="SAM" id="Phobius"/>
    </source>
</evidence>
<dbReference type="PANTHER" id="PTHR38457">
    <property type="entry name" value="REGULATOR ABRB-RELATED"/>
    <property type="match status" value="1"/>
</dbReference>
<feature type="transmembrane region" description="Helical" evidence="1">
    <location>
        <begin position="21"/>
        <end position="43"/>
    </location>
</feature>
<dbReference type="InterPro" id="IPR007820">
    <property type="entry name" value="AbrB_fam"/>
</dbReference>
<gene>
    <name evidence="2" type="ORF">J2736_001115</name>
</gene>
<keyword evidence="1" id="KW-1133">Transmembrane helix</keyword>
<feature type="transmembrane region" description="Helical" evidence="1">
    <location>
        <begin position="180"/>
        <end position="200"/>
    </location>
</feature>